<dbReference type="InterPro" id="IPR006597">
    <property type="entry name" value="Sel1-like"/>
</dbReference>
<accession>A0ABM4SHI4</accession>
<dbReference type="SUPFAM" id="SSF81901">
    <property type="entry name" value="HCP-like"/>
    <property type="match status" value="1"/>
</dbReference>
<reference evidence="2" key="1">
    <citation type="submission" date="2025-08" db="UniProtKB">
        <authorList>
            <consortium name="RefSeq"/>
        </authorList>
    </citation>
    <scope>IDENTIFICATION</scope>
    <source>
        <tissue evidence="2">Blood</tissue>
    </source>
</reference>
<dbReference type="Pfam" id="PF08238">
    <property type="entry name" value="Sel1"/>
    <property type="match status" value="1"/>
</dbReference>
<dbReference type="SMART" id="SM00671">
    <property type="entry name" value="SEL1"/>
    <property type="match status" value="1"/>
</dbReference>
<sequence length="213" mass="24510">MSWEQFCPRSTRRTPAIHGVHGRRHEFNPWVEKIPWRRKWQPCPVLLPGESHGQRNLAGYSPWGRKESDRTERLSTCARELLVISGSMVSLLYIWLYSQSFHFHVAHLYAHLGYPSAQHIVGQRYLKGAGVVKDQEMAMHWFRRASQQNHPHGSFNLAVGKLKNITGSMEVGDIEMLLHVAARQGIQEAQELLENIIWTKSKPLPTKRVGSFL</sequence>
<protein>
    <submittedName>
        <fullName evidence="2">Uncharacterized protein isoform X1</fullName>
    </submittedName>
</protein>
<name>A0ABM4SHI4_BOSIN</name>
<evidence type="ECO:0000313" key="2">
    <source>
        <dbReference type="RefSeq" id="XP_070647258.1"/>
    </source>
</evidence>
<gene>
    <name evidence="2" type="primary">LOC109560123</name>
</gene>
<dbReference type="Proteomes" id="UP001652663">
    <property type="component" value="Chromosome 6"/>
</dbReference>
<keyword evidence="1" id="KW-1185">Reference proteome</keyword>
<organism evidence="1 2">
    <name type="scientific">Bos indicus</name>
    <name type="common">Zebu</name>
    <dbReference type="NCBI Taxonomy" id="9915"/>
    <lineage>
        <taxon>Eukaryota</taxon>
        <taxon>Metazoa</taxon>
        <taxon>Chordata</taxon>
        <taxon>Craniata</taxon>
        <taxon>Vertebrata</taxon>
        <taxon>Euteleostomi</taxon>
        <taxon>Mammalia</taxon>
        <taxon>Eutheria</taxon>
        <taxon>Laurasiatheria</taxon>
        <taxon>Artiodactyla</taxon>
        <taxon>Ruminantia</taxon>
        <taxon>Pecora</taxon>
        <taxon>Bovidae</taxon>
        <taxon>Bovinae</taxon>
        <taxon>Bos</taxon>
    </lineage>
</organism>
<dbReference type="RefSeq" id="XP_070647258.1">
    <property type="nucleotide sequence ID" value="XM_070791157.1"/>
</dbReference>
<dbReference type="Gene3D" id="1.25.40.10">
    <property type="entry name" value="Tetratricopeptide repeat domain"/>
    <property type="match status" value="1"/>
</dbReference>
<proteinExistence type="predicted"/>
<dbReference type="GeneID" id="109560123"/>
<evidence type="ECO:0000313" key="1">
    <source>
        <dbReference type="Proteomes" id="UP001652663"/>
    </source>
</evidence>
<dbReference type="InterPro" id="IPR011990">
    <property type="entry name" value="TPR-like_helical_dom_sf"/>
</dbReference>